<keyword evidence="7" id="KW-1185">Reference proteome</keyword>
<dbReference type="EMBL" id="WHPF01000007">
    <property type="protein sequence ID" value="NNV56029.1"/>
    <property type="molecule type" value="Genomic_DNA"/>
</dbReference>
<dbReference type="PANTHER" id="PTHR43479:SF11">
    <property type="entry name" value="ACREF_ENVCD OPERON REPRESSOR-RELATED"/>
    <property type="match status" value="1"/>
</dbReference>
<evidence type="ECO:0000259" key="5">
    <source>
        <dbReference type="PROSITE" id="PS50977"/>
    </source>
</evidence>
<comment type="caution">
    <text evidence="6">The sequence shown here is derived from an EMBL/GenBank/DDBJ whole genome shotgun (WGS) entry which is preliminary data.</text>
</comment>
<reference evidence="6" key="1">
    <citation type="submission" date="2019-10" db="EMBL/GenBank/DDBJ databases">
        <title>Draft genome sequence of Panacibacter sp. KCS-6.</title>
        <authorList>
            <person name="Yim K.J."/>
        </authorList>
    </citation>
    <scope>NUCLEOTIDE SEQUENCE</scope>
    <source>
        <strain evidence="6">KCS-6</strain>
    </source>
</reference>
<evidence type="ECO:0000256" key="2">
    <source>
        <dbReference type="ARBA" id="ARBA00023125"/>
    </source>
</evidence>
<dbReference type="PROSITE" id="PS50977">
    <property type="entry name" value="HTH_TETR_2"/>
    <property type="match status" value="1"/>
</dbReference>
<evidence type="ECO:0000256" key="3">
    <source>
        <dbReference type="ARBA" id="ARBA00023163"/>
    </source>
</evidence>
<keyword evidence="2 4" id="KW-0238">DNA-binding</keyword>
<dbReference type="Pfam" id="PF13305">
    <property type="entry name" value="TetR_C_33"/>
    <property type="match status" value="1"/>
</dbReference>
<evidence type="ECO:0000256" key="4">
    <source>
        <dbReference type="PROSITE-ProRule" id="PRU00335"/>
    </source>
</evidence>
<keyword evidence="3" id="KW-0804">Transcription</keyword>
<dbReference type="Pfam" id="PF00440">
    <property type="entry name" value="TetR_N"/>
    <property type="match status" value="1"/>
</dbReference>
<accession>A0A8J8JUX0</accession>
<sequence length="210" mass="24363">MGIAERKEKQKQDIKKMILDASMQLFIEQGFEHVTMRKIADLIEYSPTTVYLYFKDKNEIFFQLHELGFQKLVEMNKNLAEIQNPLLRLYKMGENYINFGMNNPEFYDVMFIQRAPMEVLAQMEVCDWSVGDTAIDALKNLLVECMDKGLIQKAPIEAVAMAIWGMVHGLVSLAIRERLNKMVPKEHIIPVMHSSLNWLLGTIDSSFKRE</sequence>
<feature type="DNA-binding region" description="H-T-H motif" evidence="4">
    <location>
        <begin position="35"/>
        <end position="54"/>
    </location>
</feature>
<proteinExistence type="predicted"/>
<organism evidence="6 7">
    <name type="scientific">Limnovirga soli</name>
    <dbReference type="NCBI Taxonomy" id="2656915"/>
    <lineage>
        <taxon>Bacteria</taxon>
        <taxon>Pseudomonadati</taxon>
        <taxon>Bacteroidota</taxon>
        <taxon>Chitinophagia</taxon>
        <taxon>Chitinophagales</taxon>
        <taxon>Chitinophagaceae</taxon>
        <taxon>Limnovirga</taxon>
    </lineage>
</organism>
<dbReference type="PRINTS" id="PR00455">
    <property type="entry name" value="HTHTETR"/>
</dbReference>
<dbReference type="SUPFAM" id="SSF46689">
    <property type="entry name" value="Homeodomain-like"/>
    <property type="match status" value="1"/>
</dbReference>
<dbReference type="GO" id="GO:0003677">
    <property type="term" value="F:DNA binding"/>
    <property type="evidence" value="ECO:0007669"/>
    <property type="project" value="UniProtKB-UniRule"/>
</dbReference>
<dbReference type="RefSeq" id="WP_171607970.1">
    <property type="nucleotide sequence ID" value="NZ_WHPF01000007.1"/>
</dbReference>
<dbReference type="PANTHER" id="PTHR43479">
    <property type="entry name" value="ACREF/ENVCD OPERON REPRESSOR-RELATED"/>
    <property type="match status" value="1"/>
</dbReference>
<dbReference type="SUPFAM" id="SSF48498">
    <property type="entry name" value="Tetracyclin repressor-like, C-terminal domain"/>
    <property type="match status" value="1"/>
</dbReference>
<dbReference type="InterPro" id="IPR050624">
    <property type="entry name" value="HTH-type_Tx_Regulator"/>
</dbReference>
<dbReference type="InterPro" id="IPR009057">
    <property type="entry name" value="Homeodomain-like_sf"/>
</dbReference>
<evidence type="ECO:0000313" key="6">
    <source>
        <dbReference type="EMBL" id="NNV56029.1"/>
    </source>
</evidence>
<keyword evidence="1" id="KW-0805">Transcription regulation</keyword>
<dbReference type="InterPro" id="IPR025996">
    <property type="entry name" value="MT1864/Rv1816-like_C"/>
</dbReference>
<evidence type="ECO:0000313" key="7">
    <source>
        <dbReference type="Proteomes" id="UP000598971"/>
    </source>
</evidence>
<dbReference type="InterPro" id="IPR036271">
    <property type="entry name" value="Tet_transcr_reg_TetR-rel_C_sf"/>
</dbReference>
<dbReference type="Proteomes" id="UP000598971">
    <property type="component" value="Unassembled WGS sequence"/>
</dbReference>
<feature type="domain" description="HTH tetR-type" evidence="5">
    <location>
        <begin position="12"/>
        <end position="72"/>
    </location>
</feature>
<protein>
    <submittedName>
        <fullName evidence="6">TetR family transcriptional regulator</fullName>
    </submittedName>
</protein>
<dbReference type="InterPro" id="IPR001647">
    <property type="entry name" value="HTH_TetR"/>
</dbReference>
<gene>
    <name evidence="6" type="ORF">GD597_11210</name>
</gene>
<dbReference type="Gene3D" id="1.10.357.10">
    <property type="entry name" value="Tetracycline Repressor, domain 2"/>
    <property type="match status" value="1"/>
</dbReference>
<evidence type="ECO:0000256" key="1">
    <source>
        <dbReference type="ARBA" id="ARBA00023015"/>
    </source>
</evidence>
<dbReference type="AlphaFoldDB" id="A0A8J8JUX0"/>
<name>A0A8J8JUX0_9BACT</name>